<dbReference type="Proteomes" id="UP001554047">
    <property type="component" value="Unassembled WGS sequence"/>
</dbReference>
<evidence type="ECO:0000313" key="16">
    <source>
        <dbReference type="Proteomes" id="UP001554047"/>
    </source>
</evidence>
<sequence>MRKKLLFVAMSVGLLLFSACSKSADKETAVSFKGGTITQKDINDQLKKIKGADSAIQQMVVERVYENKYGDEIATKDIEKEFNKIKEQAGKSFDSQLAKSGNTESEVKRKIKQQLAFKKGLETNVEVNQEKLKKIWETFHPEVEVQQIKLKNEEDAKKVKKSLDEGKDFSKLVKEKSTGQKSNSNDGKVTFHSHTSSVPEEVKEASFKLSNGDISEIIPVKNLMTKQTSYYIVKMIQNQEKGDDIGKYSDELKQIVIEKQLSDQKFVKQSISQELKAANVKIKDATLSNIMDSLIHQEKKQVPNKNNEKEEESKSKDSNQKESKE</sequence>
<keyword evidence="9 11" id="KW-0413">Isomerase</keyword>
<dbReference type="Gene3D" id="3.10.50.40">
    <property type="match status" value="1"/>
</dbReference>
<evidence type="ECO:0000256" key="10">
    <source>
        <dbReference type="ARBA" id="ARBA00023288"/>
    </source>
</evidence>
<comment type="subcellular location">
    <subcellularLocation>
        <location evidence="2 11">Cell membrane</location>
        <topology evidence="2 11">Lipid-anchor</topology>
    </subcellularLocation>
</comment>
<dbReference type="PROSITE" id="PS51257">
    <property type="entry name" value="PROKAR_LIPOPROTEIN"/>
    <property type="match status" value="1"/>
</dbReference>
<evidence type="ECO:0000256" key="12">
    <source>
        <dbReference type="SAM" id="MobiDB-lite"/>
    </source>
</evidence>
<keyword evidence="7 11" id="KW-0472">Membrane</keyword>
<dbReference type="InterPro" id="IPR000297">
    <property type="entry name" value="PPIase_PpiC"/>
</dbReference>
<accession>A0ABV3MEU1</accession>
<evidence type="ECO:0000256" key="3">
    <source>
        <dbReference type="ARBA" id="ARBA00006071"/>
    </source>
</evidence>
<comment type="caution">
    <text evidence="15">The sequence shown here is derived from an EMBL/GenBank/DDBJ whole genome shotgun (WGS) entry which is preliminary data.</text>
</comment>
<dbReference type="EC" id="5.2.1.8" evidence="11"/>
<organism evidence="15 16">
    <name type="scientific">Enterococcus entomosocium</name>
    <dbReference type="NCBI Taxonomy" id="3034352"/>
    <lineage>
        <taxon>Bacteria</taxon>
        <taxon>Bacillati</taxon>
        <taxon>Bacillota</taxon>
        <taxon>Bacilli</taxon>
        <taxon>Lactobacillales</taxon>
        <taxon>Enterococcaceae</taxon>
        <taxon>Enterococcus</taxon>
    </lineage>
</organism>
<dbReference type="SUPFAM" id="SSF54534">
    <property type="entry name" value="FKBP-like"/>
    <property type="match status" value="1"/>
</dbReference>
<feature type="domain" description="PpiC" evidence="14">
    <location>
        <begin position="140"/>
        <end position="237"/>
    </location>
</feature>
<protein>
    <recommendedName>
        <fullName evidence="11">Foldase protein PrsA</fullName>
        <ecNumber evidence="11">5.2.1.8</ecNumber>
    </recommendedName>
</protein>
<dbReference type="EMBL" id="JBFDTB010000022">
    <property type="protein sequence ID" value="MEW3466939.1"/>
    <property type="molecule type" value="Genomic_DNA"/>
</dbReference>
<dbReference type="InterPro" id="IPR046357">
    <property type="entry name" value="PPIase_dom_sf"/>
</dbReference>
<comment type="catalytic activity">
    <reaction evidence="1 11">
        <text>[protein]-peptidylproline (omega=180) = [protein]-peptidylproline (omega=0)</text>
        <dbReference type="Rhea" id="RHEA:16237"/>
        <dbReference type="Rhea" id="RHEA-COMP:10747"/>
        <dbReference type="Rhea" id="RHEA-COMP:10748"/>
        <dbReference type="ChEBI" id="CHEBI:83833"/>
        <dbReference type="ChEBI" id="CHEBI:83834"/>
        <dbReference type="EC" id="5.2.1.8"/>
    </reaction>
</comment>
<evidence type="ECO:0000256" key="2">
    <source>
        <dbReference type="ARBA" id="ARBA00004193"/>
    </source>
</evidence>
<dbReference type="SUPFAM" id="SSF109998">
    <property type="entry name" value="Triger factor/SurA peptide-binding domain-like"/>
    <property type="match status" value="1"/>
</dbReference>
<dbReference type="HAMAP" id="MF_01145">
    <property type="entry name" value="Foldase_PrsA"/>
    <property type="match status" value="1"/>
</dbReference>
<dbReference type="GO" id="GO:0016853">
    <property type="term" value="F:isomerase activity"/>
    <property type="evidence" value="ECO:0007669"/>
    <property type="project" value="UniProtKB-KW"/>
</dbReference>
<dbReference type="InterPro" id="IPR027304">
    <property type="entry name" value="Trigger_fact/SurA_dom_sf"/>
</dbReference>
<dbReference type="Pfam" id="PF00639">
    <property type="entry name" value="Rotamase"/>
    <property type="match status" value="1"/>
</dbReference>
<dbReference type="InterPro" id="IPR023059">
    <property type="entry name" value="Foldase_PrsA"/>
</dbReference>
<evidence type="ECO:0000256" key="7">
    <source>
        <dbReference type="ARBA" id="ARBA00023136"/>
    </source>
</evidence>
<evidence type="ECO:0000256" key="4">
    <source>
        <dbReference type="ARBA" id="ARBA00022475"/>
    </source>
</evidence>
<keyword evidence="10 11" id="KW-0449">Lipoprotein</keyword>
<keyword evidence="8 11" id="KW-0564">Palmitate</keyword>
<evidence type="ECO:0000256" key="13">
    <source>
        <dbReference type="SAM" id="SignalP"/>
    </source>
</evidence>
<evidence type="ECO:0000256" key="6">
    <source>
        <dbReference type="ARBA" id="ARBA00023110"/>
    </source>
</evidence>
<feature type="compositionally biased region" description="Basic and acidic residues" evidence="12">
    <location>
        <begin position="295"/>
        <end position="325"/>
    </location>
</feature>
<comment type="function">
    <text evidence="11">Plays a major role in protein secretion by helping the post-translocational extracellular folding of several secreted proteins.</text>
</comment>
<dbReference type="RefSeq" id="WP_196044489.1">
    <property type="nucleotide sequence ID" value="NZ_JBDKDV010000014.1"/>
</dbReference>
<evidence type="ECO:0000256" key="1">
    <source>
        <dbReference type="ARBA" id="ARBA00000971"/>
    </source>
</evidence>
<feature type="chain" id="PRO_5047262170" description="Foldase protein PrsA" evidence="13">
    <location>
        <begin position="24"/>
        <end position="325"/>
    </location>
</feature>
<gene>
    <name evidence="11" type="primary">prsA</name>
    <name evidence="15" type="ORF">AB1I55_12640</name>
</gene>
<feature type="region of interest" description="Disordered" evidence="12">
    <location>
        <begin position="174"/>
        <end position="197"/>
    </location>
</feature>
<comment type="similarity">
    <text evidence="3 11">Belongs to the PrsA family.</text>
</comment>
<dbReference type="PROSITE" id="PS50198">
    <property type="entry name" value="PPIC_PPIASE_2"/>
    <property type="match status" value="1"/>
</dbReference>
<evidence type="ECO:0000313" key="15">
    <source>
        <dbReference type="EMBL" id="MEW3466939.1"/>
    </source>
</evidence>
<evidence type="ECO:0000259" key="14">
    <source>
        <dbReference type="PROSITE" id="PS50198"/>
    </source>
</evidence>
<evidence type="ECO:0000256" key="5">
    <source>
        <dbReference type="ARBA" id="ARBA00022729"/>
    </source>
</evidence>
<keyword evidence="6 11" id="KW-0697">Rotamase</keyword>
<dbReference type="PANTHER" id="PTHR47245">
    <property type="entry name" value="PEPTIDYLPROLYL ISOMERASE"/>
    <property type="match status" value="1"/>
</dbReference>
<evidence type="ECO:0000256" key="8">
    <source>
        <dbReference type="ARBA" id="ARBA00023139"/>
    </source>
</evidence>
<dbReference type="PANTHER" id="PTHR47245:SF1">
    <property type="entry name" value="FOLDASE PROTEIN PRSA"/>
    <property type="match status" value="1"/>
</dbReference>
<proteinExistence type="inferred from homology"/>
<keyword evidence="4 11" id="KW-1003">Cell membrane</keyword>
<evidence type="ECO:0000256" key="11">
    <source>
        <dbReference type="HAMAP-Rule" id="MF_01145"/>
    </source>
</evidence>
<keyword evidence="16" id="KW-1185">Reference proteome</keyword>
<name>A0ABV3MEU1_9ENTE</name>
<feature type="region of interest" description="Disordered" evidence="12">
    <location>
        <begin position="294"/>
        <end position="325"/>
    </location>
</feature>
<reference evidence="15 16" key="1">
    <citation type="submission" date="2024-05" db="EMBL/GenBank/DDBJ databases">
        <title>Human gut microbiome strain richness.</title>
        <authorList>
            <person name="Chen-Liaw A."/>
        </authorList>
    </citation>
    <scope>NUCLEOTIDE SEQUENCE [LARGE SCALE GENOMIC DNA]</scope>
    <source>
        <strain evidence="15 16">J1100102st1_G3_J1100102_180507</strain>
    </source>
</reference>
<feature type="compositionally biased region" description="Polar residues" evidence="12">
    <location>
        <begin position="179"/>
        <end position="197"/>
    </location>
</feature>
<evidence type="ECO:0000256" key="9">
    <source>
        <dbReference type="ARBA" id="ARBA00023235"/>
    </source>
</evidence>
<feature type="signal peptide" evidence="13">
    <location>
        <begin position="1"/>
        <end position="23"/>
    </location>
</feature>
<dbReference type="InterPro" id="IPR050245">
    <property type="entry name" value="PrsA_foldase"/>
</dbReference>
<keyword evidence="5 11" id="KW-0732">Signal</keyword>